<feature type="repeat" description="Cell wall-binding" evidence="2">
    <location>
        <begin position="46"/>
        <end position="66"/>
    </location>
</feature>
<gene>
    <name evidence="4" type="ordered locus">Closa_0696</name>
</gene>
<dbReference type="eggNOG" id="COG5263">
    <property type="taxonomic scope" value="Bacteria"/>
</dbReference>
<sequence>MSKNRVKILAVLTAMSLVFPVQSFAGEWRQEEGQWHYVLRNGQKQRNSWLKTDDGKWYYFDENGIMKTGWYQDAAQKRYYLGADGSMAVGWKEIGGKWYYLESDGSMAFGWKEVNGKWYYLEPDGSKGNGCRIGSPELKVNYIILSSKGRKPARGGSCRLSMKKMYIKGLSGLFTGINIR</sequence>
<accession>D9R5B7</accession>
<feature type="chain" id="PRO_5003127371" evidence="3">
    <location>
        <begin position="26"/>
        <end position="180"/>
    </location>
</feature>
<dbReference type="InterPro" id="IPR018337">
    <property type="entry name" value="Cell_wall/Cho-bd_repeat"/>
</dbReference>
<dbReference type="KEGG" id="csh:Closa_0696"/>
<evidence type="ECO:0000313" key="4">
    <source>
        <dbReference type="EMBL" id="ADL03323.1"/>
    </source>
</evidence>
<keyword evidence="1" id="KW-0677">Repeat</keyword>
<evidence type="ECO:0000256" key="1">
    <source>
        <dbReference type="ARBA" id="ARBA00022737"/>
    </source>
</evidence>
<reference evidence="4" key="1">
    <citation type="submission" date="2010-07" db="EMBL/GenBank/DDBJ databases">
        <title>Complete sequence of Clostridium saccharolyticum WM1.</title>
        <authorList>
            <consortium name="US DOE Joint Genome Institute"/>
            <person name="Lucas S."/>
            <person name="Copeland A."/>
            <person name="Lapidus A."/>
            <person name="Cheng J.-F."/>
            <person name="Bruce D."/>
            <person name="Goodwin L."/>
            <person name="Pitluck S."/>
            <person name="Chertkov O."/>
            <person name="Detter J.C."/>
            <person name="Han C."/>
            <person name="Tapia R."/>
            <person name="Land M."/>
            <person name="Hauser L."/>
            <person name="Chang Y.-J."/>
            <person name="Jeffries C."/>
            <person name="Kyrpides N."/>
            <person name="Ivanova N."/>
            <person name="Mikhailova N."/>
            <person name="Mouttaki H."/>
            <person name="Lin L."/>
            <person name="Zhou J."/>
            <person name="Hemme C.L."/>
            <person name="Woyke T."/>
        </authorList>
    </citation>
    <scope>NUCLEOTIDE SEQUENCE [LARGE SCALE GENOMIC DNA]</scope>
    <source>
        <strain evidence="4">WM1</strain>
    </source>
</reference>
<evidence type="ECO:0000256" key="3">
    <source>
        <dbReference type="SAM" id="SignalP"/>
    </source>
</evidence>
<evidence type="ECO:0000256" key="2">
    <source>
        <dbReference type="PROSITE-ProRule" id="PRU00591"/>
    </source>
</evidence>
<organism evidence="4 5">
    <name type="scientific">Lacrimispora saccharolytica (strain ATCC 35040 / DSM 2544 / NRCC 2533 / WM1)</name>
    <name type="common">Clostridium saccharolyticum</name>
    <dbReference type="NCBI Taxonomy" id="610130"/>
    <lineage>
        <taxon>Bacteria</taxon>
        <taxon>Bacillati</taxon>
        <taxon>Bacillota</taxon>
        <taxon>Clostridia</taxon>
        <taxon>Lachnospirales</taxon>
        <taxon>Lachnospiraceae</taxon>
        <taxon>Lacrimispora</taxon>
    </lineage>
</organism>
<dbReference type="Pfam" id="PF01473">
    <property type="entry name" value="Choline_bind_1"/>
    <property type="match status" value="3"/>
</dbReference>
<feature type="repeat" description="Cell wall-binding" evidence="2">
    <location>
        <begin position="88"/>
        <end position="107"/>
    </location>
</feature>
<feature type="signal peptide" evidence="3">
    <location>
        <begin position="1"/>
        <end position="25"/>
    </location>
</feature>
<dbReference type="RefSeq" id="WP_013271418.1">
    <property type="nucleotide sequence ID" value="NC_014376.1"/>
</dbReference>
<dbReference type="PaxDb" id="610130-Closa_0696"/>
<dbReference type="AlphaFoldDB" id="D9R5B7"/>
<dbReference type="OrthoDB" id="1912376at2"/>
<feature type="repeat" description="Cell wall-binding" evidence="2">
    <location>
        <begin position="108"/>
        <end position="127"/>
    </location>
</feature>
<dbReference type="Pfam" id="PF19127">
    <property type="entry name" value="Choline_bind_3"/>
    <property type="match status" value="1"/>
</dbReference>
<dbReference type="SUPFAM" id="SSF69360">
    <property type="entry name" value="Cell wall binding repeat"/>
    <property type="match status" value="1"/>
</dbReference>
<feature type="repeat" description="Cell wall-binding" evidence="2">
    <location>
        <begin position="67"/>
        <end position="87"/>
    </location>
</feature>
<name>D9R5B7_LACSW</name>
<dbReference type="HOGENOM" id="CLU_1493776_0_0_9"/>
<dbReference type="EMBL" id="CP002109">
    <property type="protein sequence ID" value="ADL03323.1"/>
    <property type="molecule type" value="Genomic_DNA"/>
</dbReference>
<keyword evidence="5" id="KW-1185">Reference proteome</keyword>
<dbReference type="PROSITE" id="PS51170">
    <property type="entry name" value="CW"/>
    <property type="match status" value="4"/>
</dbReference>
<dbReference type="STRING" id="610130.Closa_0696"/>
<dbReference type="Gene3D" id="2.10.270.10">
    <property type="entry name" value="Cholin Binding"/>
    <property type="match status" value="1"/>
</dbReference>
<evidence type="ECO:0000313" key="5">
    <source>
        <dbReference type="Proteomes" id="UP000001662"/>
    </source>
</evidence>
<protein>
    <submittedName>
        <fullName evidence="4">Cell wall binding repeat-containing protein</fullName>
    </submittedName>
</protein>
<keyword evidence="3" id="KW-0732">Signal</keyword>
<dbReference type="Proteomes" id="UP000001662">
    <property type="component" value="Chromosome"/>
</dbReference>
<proteinExistence type="predicted"/>